<dbReference type="STRING" id="572478.Vdis_1084"/>
<reference evidence="2" key="2">
    <citation type="journal article" date="2010" name="Stand. Genomic Sci.">
        <title>Complete genome sequence of Vulcanisaeta distributa type strain (IC-017T).</title>
        <authorList>
            <person name="Mavromatis K."/>
            <person name="Sikorski J."/>
            <person name="Pabst E."/>
            <person name="Teshima H."/>
            <person name="Lapidus A."/>
            <person name="Lucas S."/>
            <person name="Nolan M."/>
            <person name="Glavina Del Rio T."/>
            <person name="Cheng J."/>
            <person name="Bruce D."/>
            <person name="Goodwin L."/>
            <person name="Pitluck S."/>
            <person name="Liolios K."/>
            <person name="Ivanova N."/>
            <person name="Mikhailova N."/>
            <person name="Pati A."/>
            <person name="Chen A."/>
            <person name="Palaniappan K."/>
            <person name="Land M."/>
            <person name="Hauser L."/>
            <person name="Chang Y."/>
            <person name="Jeffries C."/>
            <person name="Rohde M."/>
            <person name="Spring S."/>
            <person name="Goker M."/>
            <person name="Wirth R."/>
            <person name="Woyke T."/>
            <person name="Bristow J."/>
            <person name="Eisen J."/>
            <person name="Markowitz V."/>
            <person name="Hugenholtz P."/>
            <person name="Klenk H."/>
            <person name="Kyrpides N."/>
        </authorList>
    </citation>
    <scope>NUCLEOTIDE SEQUENCE [LARGE SCALE GENOMIC DNA]</scope>
    <source>
        <strain evidence="2">DSM 14429 / JCM 11212 / NBRC 100878 / IC-017</strain>
    </source>
</reference>
<proteinExistence type="predicted"/>
<protein>
    <submittedName>
        <fullName evidence="1">Uncharacterized protein</fullName>
    </submittedName>
</protein>
<dbReference type="AlphaFoldDB" id="E1QQH7"/>
<dbReference type="Proteomes" id="UP000006681">
    <property type="component" value="Chromosome"/>
</dbReference>
<keyword evidence="2" id="KW-1185">Reference proteome</keyword>
<evidence type="ECO:0000313" key="1">
    <source>
        <dbReference type="EMBL" id="ADN50472.1"/>
    </source>
</evidence>
<sequence length="67" mass="7362">MNNTAARRSEKRRMLMLAAIALVAIATIALVDVIFVYQGQISVSQTAPLKFLTGPNGNNPVRNIHRK</sequence>
<gene>
    <name evidence="1" type="ordered locus">Vdis_1084</name>
</gene>
<organism evidence="1 2">
    <name type="scientific">Vulcanisaeta distributa (strain DSM 14429 / JCM 11212 / NBRC 100878 / IC-017)</name>
    <dbReference type="NCBI Taxonomy" id="572478"/>
    <lineage>
        <taxon>Archaea</taxon>
        <taxon>Thermoproteota</taxon>
        <taxon>Thermoprotei</taxon>
        <taxon>Thermoproteales</taxon>
        <taxon>Thermoproteaceae</taxon>
        <taxon>Vulcanisaeta</taxon>
    </lineage>
</organism>
<dbReference type="GeneID" id="9752015"/>
<dbReference type="eggNOG" id="arCOG10215">
    <property type="taxonomic scope" value="Archaea"/>
</dbReference>
<dbReference type="HOGENOM" id="CLU_2802485_0_0_2"/>
<reference evidence="1 2" key="1">
    <citation type="journal article" date="2010" name="Stand. Genomic Sci.">
        <title>Complete genome sequence of Vulcanisaeta distributa type strain (IC-017).</title>
        <authorList>
            <person name="Mavromatis K."/>
            <person name="Sikorski J."/>
            <person name="Pabst E."/>
            <person name="Teshima H."/>
            <person name="Lapidus A."/>
            <person name="Lucas S."/>
            <person name="Nolan M."/>
            <person name="Glavina Del Rio T."/>
            <person name="Cheng J.F."/>
            <person name="Bruce D."/>
            <person name="Goodwin L."/>
            <person name="Pitluck S."/>
            <person name="Liolios K."/>
            <person name="Ivanova N."/>
            <person name="Mikhailova N."/>
            <person name="Pati A."/>
            <person name="Chen A."/>
            <person name="Palaniappan K."/>
            <person name="Land M."/>
            <person name="Hauser L."/>
            <person name="Chang Y.J."/>
            <person name="Jeffries C.D."/>
            <person name="Rohde M."/>
            <person name="Spring S."/>
            <person name="Goker M."/>
            <person name="Wirth R."/>
            <person name="Woyke T."/>
            <person name="Bristow J."/>
            <person name="Eisen J.A."/>
            <person name="Markowitz V."/>
            <person name="Hugenholtz P."/>
            <person name="Klenk H.P."/>
            <person name="Kyrpides N.C."/>
        </authorList>
    </citation>
    <scope>NUCLEOTIDE SEQUENCE [LARGE SCALE GENOMIC DNA]</scope>
    <source>
        <strain evidence="2">DSM 14429 / JCM 11212 / NBRC 100878 / IC-017</strain>
    </source>
</reference>
<dbReference type="EMBL" id="CP002100">
    <property type="protein sequence ID" value="ADN50472.1"/>
    <property type="molecule type" value="Genomic_DNA"/>
</dbReference>
<dbReference type="KEGG" id="vdi:Vdis_1084"/>
<dbReference type="RefSeq" id="WP_013336197.1">
    <property type="nucleotide sequence ID" value="NC_014537.1"/>
</dbReference>
<name>E1QQH7_VULDI</name>
<accession>E1QQH7</accession>
<evidence type="ECO:0000313" key="2">
    <source>
        <dbReference type="Proteomes" id="UP000006681"/>
    </source>
</evidence>